<evidence type="ECO:0000256" key="7">
    <source>
        <dbReference type="ARBA" id="ARBA00029392"/>
    </source>
</evidence>
<accession>A0A2J6T3D6</accession>
<feature type="compositionally biased region" description="Acidic residues" evidence="10">
    <location>
        <begin position="90"/>
        <end position="101"/>
    </location>
</feature>
<evidence type="ECO:0000256" key="4">
    <source>
        <dbReference type="ARBA" id="ARBA00022487"/>
    </source>
</evidence>
<dbReference type="InterPro" id="IPR050565">
    <property type="entry name" value="LYPA1-2/EST-like"/>
</dbReference>
<dbReference type="GO" id="GO:0052689">
    <property type="term" value="F:carboxylic ester hydrolase activity"/>
    <property type="evidence" value="ECO:0007669"/>
    <property type="project" value="UniProtKB-KW"/>
</dbReference>
<keyword evidence="5" id="KW-0378">Hydrolase</keyword>
<dbReference type="InParanoid" id="A0A2J6T3D6"/>
<comment type="similarity">
    <text evidence="1">Belongs to the AB hydrolase superfamily. AB hydrolase 2 family.</text>
</comment>
<dbReference type="GO" id="GO:0005737">
    <property type="term" value="C:cytoplasm"/>
    <property type="evidence" value="ECO:0007669"/>
    <property type="project" value="TreeGrafter"/>
</dbReference>
<comment type="catalytic activity">
    <reaction evidence="9">
        <text>S-hexadecanoyl-L-cysteinyl-[protein] + H2O = L-cysteinyl-[protein] + hexadecanoate + H(+)</text>
        <dbReference type="Rhea" id="RHEA:19233"/>
        <dbReference type="Rhea" id="RHEA-COMP:10131"/>
        <dbReference type="Rhea" id="RHEA-COMP:11032"/>
        <dbReference type="ChEBI" id="CHEBI:7896"/>
        <dbReference type="ChEBI" id="CHEBI:15377"/>
        <dbReference type="ChEBI" id="CHEBI:15378"/>
        <dbReference type="ChEBI" id="CHEBI:29950"/>
        <dbReference type="ChEBI" id="CHEBI:74151"/>
        <dbReference type="EC" id="3.1.2.22"/>
    </reaction>
</comment>
<keyword evidence="6" id="KW-0276">Fatty acid metabolism</keyword>
<dbReference type="InterPro" id="IPR003140">
    <property type="entry name" value="PLipase/COase/thioEstase"/>
</dbReference>
<dbReference type="Gene3D" id="3.40.50.1820">
    <property type="entry name" value="alpha/beta hydrolase"/>
    <property type="match status" value="1"/>
</dbReference>
<protein>
    <recommendedName>
        <fullName evidence="3">Acyl-protein thioesterase 1</fullName>
        <ecNumber evidence="2">3.1.2.22</ecNumber>
    </recommendedName>
    <alternativeName>
        <fullName evidence="8">Palmitoyl-protein hydrolase</fullName>
    </alternativeName>
</protein>
<dbReference type="PANTHER" id="PTHR10655:SF17">
    <property type="entry name" value="LYSOPHOSPHOLIPASE-LIKE PROTEIN 1"/>
    <property type="match status" value="1"/>
</dbReference>
<dbReference type="RefSeq" id="XP_024734448.1">
    <property type="nucleotide sequence ID" value="XM_024875183.1"/>
</dbReference>
<keyword evidence="13" id="KW-1185">Reference proteome</keyword>
<keyword evidence="4" id="KW-0719">Serine esterase</keyword>
<reference evidence="12 13" key="1">
    <citation type="submission" date="2016-04" db="EMBL/GenBank/DDBJ databases">
        <title>A degradative enzymes factory behind the ericoid mycorrhizal symbiosis.</title>
        <authorList>
            <consortium name="DOE Joint Genome Institute"/>
            <person name="Martino E."/>
            <person name="Morin E."/>
            <person name="Grelet G."/>
            <person name="Kuo A."/>
            <person name="Kohler A."/>
            <person name="Daghino S."/>
            <person name="Barry K."/>
            <person name="Choi C."/>
            <person name="Cichocki N."/>
            <person name="Clum A."/>
            <person name="Copeland A."/>
            <person name="Hainaut M."/>
            <person name="Haridas S."/>
            <person name="Labutti K."/>
            <person name="Lindquist E."/>
            <person name="Lipzen A."/>
            <person name="Khouja H.-R."/>
            <person name="Murat C."/>
            <person name="Ohm R."/>
            <person name="Olson A."/>
            <person name="Spatafora J."/>
            <person name="Veneault-Fourrey C."/>
            <person name="Henrissat B."/>
            <person name="Grigoriev I."/>
            <person name="Martin F."/>
            <person name="Perotto S."/>
        </authorList>
    </citation>
    <scope>NUCLEOTIDE SEQUENCE [LARGE SCALE GENOMIC DNA]</scope>
    <source>
        <strain evidence="12 13">E</strain>
    </source>
</reference>
<dbReference type="Pfam" id="PF02230">
    <property type="entry name" value="Abhydrolase_2"/>
    <property type="match status" value="1"/>
</dbReference>
<evidence type="ECO:0000256" key="8">
    <source>
        <dbReference type="ARBA" id="ARBA00031195"/>
    </source>
</evidence>
<name>A0A2J6T3D6_9HELO</name>
<dbReference type="EC" id="3.1.2.22" evidence="2"/>
<evidence type="ECO:0000259" key="11">
    <source>
        <dbReference type="Pfam" id="PF02230"/>
    </source>
</evidence>
<evidence type="ECO:0000256" key="10">
    <source>
        <dbReference type="SAM" id="MobiDB-lite"/>
    </source>
</evidence>
<dbReference type="AlphaFoldDB" id="A0A2J6T3D6"/>
<dbReference type="PANTHER" id="PTHR10655">
    <property type="entry name" value="LYSOPHOSPHOLIPASE-RELATED"/>
    <property type="match status" value="1"/>
</dbReference>
<dbReference type="GO" id="GO:0008474">
    <property type="term" value="F:palmitoyl-(protein) hydrolase activity"/>
    <property type="evidence" value="ECO:0007669"/>
    <property type="project" value="UniProtKB-EC"/>
</dbReference>
<evidence type="ECO:0000256" key="2">
    <source>
        <dbReference type="ARBA" id="ARBA00012423"/>
    </source>
</evidence>
<dbReference type="Proteomes" id="UP000235371">
    <property type="component" value="Unassembled WGS sequence"/>
</dbReference>
<feature type="region of interest" description="Disordered" evidence="10">
    <location>
        <begin position="79"/>
        <end position="101"/>
    </location>
</feature>
<gene>
    <name evidence="12" type="ORF">K444DRAFT_533900</name>
</gene>
<evidence type="ECO:0000256" key="6">
    <source>
        <dbReference type="ARBA" id="ARBA00022832"/>
    </source>
</evidence>
<dbReference type="GO" id="GO:0006631">
    <property type="term" value="P:fatty acid metabolic process"/>
    <property type="evidence" value="ECO:0007669"/>
    <property type="project" value="UniProtKB-KW"/>
</dbReference>
<proteinExistence type="inferred from homology"/>
<dbReference type="InterPro" id="IPR029058">
    <property type="entry name" value="AB_hydrolase_fold"/>
</dbReference>
<evidence type="ECO:0000313" key="12">
    <source>
        <dbReference type="EMBL" id="PMD57544.1"/>
    </source>
</evidence>
<keyword evidence="6" id="KW-0443">Lipid metabolism</keyword>
<organism evidence="12 13">
    <name type="scientific">Hyaloscypha bicolor E</name>
    <dbReference type="NCBI Taxonomy" id="1095630"/>
    <lineage>
        <taxon>Eukaryota</taxon>
        <taxon>Fungi</taxon>
        <taxon>Dikarya</taxon>
        <taxon>Ascomycota</taxon>
        <taxon>Pezizomycotina</taxon>
        <taxon>Leotiomycetes</taxon>
        <taxon>Helotiales</taxon>
        <taxon>Hyaloscyphaceae</taxon>
        <taxon>Hyaloscypha</taxon>
        <taxon>Hyaloscypha bicolor</taxon>
    </lineage>
</organism>
<dbReference type="STRING" id="1095630.A0A2J6T3D6"/>
<evidence type="ECO:0000256" key="3">
    <source>
        <dbReference type="ARBA" id="ARBA00014923"/>
    </source>
</evidence>
<evidence type="ECO:0000313" key="13">
    <source>
        <dbReference type="Proteomes" id="UP000235371"/>
    </source>
</evidence>
<evidence type="ECO:0000256" key="5">
    <source>
        <dbReference type="ARBA" id="ARBA00022801"/>
    </source>
</evidence>
<feature type="domain" description="Phospholipase/carboxylesterase/thioesterase" evidence="11">
    <location>
        <begin position="17"/>
        <end position="250"/>
    </location>
</feature>
<comment type="function">
    <text evidence="7">Hydrolyzes fatty acids from S-acylated cysteine residues in proteins with a strong preference for palmitoylated G-alpha proteins over other acyl substrates. Mediates the deacylation of G-alpha proteins such as GPA1 in vivo, but has weak or no activity toward palmitoylated Ras proteins. Has weak lysophospholipase activity in vitro; however such activity may not exist in vivo.</text>
</comment>
<dbReference type="EMBL" id="KZ613846">
    <property type="protein sequence ID" value="PMD57544.1"/>
    <property type="molecule type" value="Genomic_DNA"/>
</dbReference>
<sequence>MPPTQKPPQRVNASSTGTSKRATIIFLHGFGDDADSWLNIAQQFHSAQKLPHLSWIFPNAPHNHEAMSTAWYTPTAFSPIPVGRSSKPEDEGEEDEFNEEGENEILESVEYVCGLIDEEVKNGVPVERIVVGGFSQGCAVSLALGLASRYAGKIGGVVGLSGYLPRGPKIRAGREQFKKNGEGKGAMKIFLVHGTKDMLVPMRVFRDTKARVGYTLGENENEVLECHEYEGMGHVTCGPEFRDMCSFLERVVPE</sequence>
<dbReference type="OrthoDB" id="2418081at2759"/>
<evidence type="ECO:0000256" key="9">
    <source>
        <dbReference type="ARBA" id="ARBA00047337"/>
    </source>
</evidence>
<dbReference type="GeneID" id="36583263"/>
<dbReference type="SUPFAM" id="SSF53474">
    <property type="entry name" value="alpha/beta-Hydrolases"/>
    <property type="match status" value="1"/>
</dbReference>
<evidence type="ECO:0000256" key="1">
    <source>
        <dbReference type="ARBA" id="ARBA00006499"/>
    </source>
</evidence>